<keyword evidence="4" id="KW-1185">Reference proteome</keyword>
<dbReference type="OrthoDB" id="1797201at2759"/>
<proteinExistence type="predicted"/>
<evidence type="ECO:0000313" key="4">
    <source>
        <dbReference type="Proteomes" id="UP000626092"/>
    </source>
</evidence>
<dbReference type="AlphaFoldDB" id="A0A834LRW7"/>
<comment type="caution">
    <text evidence="3">The sequence shown here is derived from an EMBL/GenBank/DDBJ whole genome shotgun (WGS) entry which is preliminary data.</text>
</comment>
<dbReference type="Proteomes" id="UP000626092">
    <property type="component" value="Unassembled WGS sequence"/>
</dbReference>
<sequence>MLLAQACRHTPTLLECKPSYKGVLQGRKKDRESEPSKRLKKCLEGISQGRLSLPNLPTLPGQKALPSSNEKRACLMIFIPVSNFLFFPAGQAALKAYNKANKVSAERERYRTDRDLFRTKWRVSERQVKDAETEMEKLKGKLAEVRAAARFVEAEVKKMKEEEKEKLKIADAKGYEAGIRRAVLEYTQIAHKMVNDELEAQLPNFYKVGYASGANAMAGVMAIEPESGFLKQLPEPIVPDLELPYTEEECLPLPPKDDDEEMTEGDQQGKVEDGADKAGGDEGPTDAENKAATIEQV</sequence>
<feature type="region of interest" description="Disordered" evidence="2">
    <location>
        <begin position="248"/>
        <end position="297"/>
    </location>
</feature>
<feature type="compositionally biased region" description="Basic and acidic residues" evidence="2">
    <location>
        <begin position="267"/>
        <end position="280"/>
    </location>
</feature>
<keyword evidence="1" id="KW-0175">Coiled coil</keyword>
<organism evidence="3 4">
    <name type="scientific">Rhododendron simsii</name>
    <name type="common">Sims's rhododendron</name>
    <dbReference type="NCBI Taxonomy" id="118357"/>
    <lineage>
        <taxon>Eukaryota</taxon>
        <taxon>Viridiplantae</taxon>
        <taxon>Streptophyta</taxon>
        <taxon>Embryophyta</taxon>
        <taxon>Tracheophyta</taxon>
        <taxon>Spermatophyta</taxon>
        <taxon>Magnoliopsida</taxon>
        <taxon>eudicotyledons</taxon>
        <taxon>Gunneridae</taxon>
        <taxon>Pentapetalae</taxon>
        <taxon>asterids</taxon>
        <taxon>Ericales</taxon>
        <taxon>Ericaceae</taxon>
        <taxon>Ericoideae</taxon>
        <taxon>Rhodoreae</taxon>
        <taxon>Rhododendron</taxon>
    </lineage>
</organism>
<dbReference type="EMBL" id="WJXA01000002">
    <property type="protein sequence ID" value="KAF7149920.1"/>
    <property type="molecule type" value="Genomic_DNA"/>
</dbReference>
<feature type="coiled-coil region" evidence="1">
    <location>
        <begin position="121"/>
        <end position="162"/>
    </location>
</feature>
<name>A0A834LRW7_RHOSS</name>
<protein>
    <submittedName>
        <fullName evidence="3">Uncharacterized protein</fullName>
    </submittedName>
</protein>
<accession>A0A834LRW7</accession>
<gene>
    <name evidence="3" type="ORF">RHSIM_Rhsim02G0101700</name>
</gene>
<evidence type="ECO:0000256" key="2">
    <source>
        <dbReference type="SAM" id="MobiDB-lite"/>
    </source>
</evidence>
<reference evidence="3" key="1">
    <citation type="submission" date="2019-11" db="EMBL/GenBank/DDBJ databases">
        <authorList>
            <person name="Liu Y."/>
            <person name="Hou J."/>
            <person name="Li T.-Q."/>
            <person name="Guan C.-H."/>
            <person name="Wu X."/>
            <person name="Wu H.-Z."/>
            <person name="Ling F."/>
            <person name="Zhang R."/>
            <person name="Shi X.-G."/>
            <person name="Ren J.-P."/>
            <person name="Chen E.-F."/>
            <person name="Sun J.-M."/>
        </authorList>
    </citation>
    <scope>NUCLEOTIDE SEQUENCE</scope>
    <source>
        <strain evidence="3">Adult_tree_wgs_1</strain>
        <tissue evidence="3">Leaves</tissue>
    </source>
</reference>
<evidence type="ECO:0000256" key="1">
    <source>
        <dbReference type="SAM" id="Coils"/>
    </source>
</evidence>
<evidence type="ECO:0000313" key="3">
    <source>
        <dbReference type="EMBL" id="KAF7149920.1"/>
    </source>
</evidence>